<dbReference type="EMBL" id="AAHK01000009">
    <property type="protein sequence ID" value="EAN99847.1"/>
    <property type="molecule type" value="Genomic_DNA"/>
</dbReference>
<organism evidence="2 3">
    <name type="scientific">Trypanosoma cruzi (strain CL Brener)</name>
    <dbReference type="NCBI Taxonomy" id="353153"/>
    <lineage>
        <taxon>Eukaryota</taxon>
        <taxon>Discoba</taxon>
        <taxon>Euglenozoa</taxon>
        <taxon>Kinetoplastea</taxon>
        <taxon>Metakinetoplastina</taxon>
        <taxon>Trypanosomatida</taxon>
        <taxon>Trypanosomatidae</taxon>
        <taxon>Trypanosoma</taxon>
        <taxon>Schizotrypanum</taxon>
    </lineage>
</organism>
<protein>
    <submittedName>
        <fullName evidence="2">Uncharacterized protein</fullName>
    </submittedName>
</protein>
<evidence type="ECO:0000313" key="2">
    <source>
        <dbReference type="EMBL" id="EAN99847.1"/>
    </source>
</evidence>
<dbReference type="PaxDb" id="353153-Q4E4X0"/>
<dbReference type="GeneID" id="3554637"/>
<evidence type="ECO:0000313" key="3">
    <source>
        <dbReference type="Proteomes" id="UP000002296"/>
    </source>
</evidence>
<dbReference type="InParanoid" id="Q4E4X0"/>
<evidence type="ECO:0000256" key="1">
    <source>
        <dbReference type="SAM" id="MobiDB-lite"/>
    </source>
</evidence>
<gene>
    <name evidence="2" type="ORF">Tc00.1047053511255.655</name>
</gene>
<proteinExistence type="predicted"/>
<reference evidence="2 3" key="1">
    <citation type="journal article" date="2005" name="Science">
        <title>The genome sequence of Trypanosoma cruzi, etiologic agent of Chagas disease.</title>
        <authorList>
            <person name="El-Sayed N.M."/>
            <person name="Myler P.J."/>
            <person name="Bartholomeu D.C."/>
            <person name="Nilsson D."/>
            <person name="Aggarwal G."/>
            <person name="Tran A.N."/>
            <person name="Ghedin E."/>
            <person name="Worthey E.A."/>
            <person name="Delcher A.L."/>
            <person name="Blandin G."/>
            <person name="Westenberger S.J."/>
            <person name="Caler E."/>
            <person name="Cerqueira G.C."/>
            <person name="Branche C."/>
            <person name="Haas B."/>
            <person name="Anupama A."/>
            <person name="Arner E."/>
            <person name="Aslund L."/>
            <person name="Attipoe P."/>
            <person name="Bontempi E."/>
            <person name="Bringaud F."/>
            <person name="Burton P."/>
            <person name="Cadag E."/>
            <person name="Campbell D.A."/>
            <person name="Carrington M."/>
            <person name="Crabtree J."/>
            <person name="Darban H."/>
            <person name="da Silveira J.F."/>
            <person name="de Jong P."/>
            <person name="Edwards K."/>
            <person name="Englund P.T."/>
            <person name="Fazelina G."/>
            <person name="Feldblyum T."/>
            <person name="Ferella M."/>
            <person name="Frasch A.C."/>
            <person name="Gull K."/>
            <person name="Horn D."/>
            <person name="Hou L."/>
            <person name="Huang Y."/>
            <person name="Kindlund E."/>
            <person name="Klingbeil M."/>
            <person name="Kluge S."/>
            <person name="Koo H."/>
            <person name="Lacerda D."/>
            <person name="Levin M.J."/>
            <person name="Lorenzi H."/>
            <person name="Louie T."/>
            <person name="Machado C.R."/>
            <person name="McCulloch R."/>
            <person name="McKenna A."/>
            <person name="Mizuno Y."/>
            <person name="Mottram J.C."/>
            <person name="Nelson S."/>
            <person name="Ochaya S."/>
            <person name="Osoegawa K."/>
            <person name="Pai G."/>
            <person name="Parsons M."/>
            <person name="Pentony M."/>
            <person name="Pettersson U."/>
            <person name="Pop M."/>
            <person name="Ramirez J.L."/>
            <person name="Rinta J."/>
            <person name="Robertson L."/>
            <person name="Salzberg S.L."/>
            <person name="Sanchez D.O."/>
            <person name="Seyler A."/>
            <person name="Sharma R."/>
            <person name="Shetty J."/>
            <person name="Simpson A.J."/>
            <person name="Sisk E."/>
            <person name="Tammi M.T."/>
            <person name="Tarleton R."/>
            <person name="Teixeira S."/>
            <person name="Van Aken S."/>
            <person name="Vogt C."/>
            <person name="Ward P.N."/>
            <person name="Wickstead B."/>
            <person name="Wortman J."/>
            <person name="White O."/>
            <person name="Fraser C.M."/>
            <person name="Stuart K.D."/>
            <person name="Andersson B."/>
        </authorList>
    </citation>
    <scope>NUCLEOTIDE SEQUENCE [LARGE SCALE GENOMIC DNA]</scope>
    <source>
        <strain evidence="2 3">CL Brener</strain>
    </source>
</reference>
<name>Q4E4X0_TRYCC</name>
<comment type="caution">
    <text evidence="2">The sequence shown here is derived from an EMBL/GenBank/DDBJ whole genome shotgun (WGS) entry which is preliminary data.</text>
</comment>
<sequence length="377" mass="40808">MPSSRNCDASAVTWRSPGPHPRPSCWAARCYLDTVSRNEAGVLRPRHAKDALDGVRRSALEAACVSLGPYDAGRWTDGSSSLVEHASGSAALPLGSPDSCAATWLPGQPRCLWGLTAQLLAALRAPAERSVLPPIMATDSSQFPVWQQHPNRPHEFLLPQTPSRRWSRSALARWRCATASPRRFVPCRFRWRIGVALLAPHFPMTPRSATQRDSGRQRHHCAIPPAGLRQCLARGLPHCSEATGLEGRQGGKGRRAHRMTGACRCGRTPFLVSTRTSFPSGGSAHRRDATPAHSSTGLHALRITRNPLCRWCRPFFTAVTGPPLPPPEPLPGVSAATPCRPASGGLTSSCPTCGRVRLSVHSMRAHARRTRPGVIIV</sequence>
<dbReference type="Proteomes" id="UP000002296">
    <property type="component" value="Unassembled WGS sequence"/>
</dbReference>
<feature type="region of interest" description="Disordered" evidence="1">
    <location>
        <begin position="1"/>
        <end position="21"/>
    </location>
</feature>
<accession>Q4E4X0</accession>
<keyword evidence="3" id="KW-1185">Reference proteome</keyword>
<dbReference type="RefSeq" id="XP_821698.1">
    <property type="nucleotide sequence ID" value="XM_816605.1"/>
</dbReference>
<dbReference type="AlphaFoldDB" id="Q4E4X0"/>
<dbReference type="KEGG" id="tcr:511255.655"/>